<organism evidence="1 2">
    <name type="scientific">Dreissena polymorpha</name>
    <name type="common">Zebra mussel</name>
    <name type="synonym">Mytilus polymorpha</name>
    <dbReference type="NCBI Taxonomy" id="45954"/>
    <lineage>
        <taxon>Eukaryota</taxon>
        <taxon>Metazoa</taxon>
        <taxon>Spiralia</taxon>
        <taxon>Lophotrochozoa</taxon>
        <taxon>Mollusca</taxon>
        <taxon>Bivalvia</taxon>
        <taxon>Autobranchia</taxon>
        <taxon>Heteroconchia</taxon>
        <taxon>Euheterodonta</taxon>
        <taxon>Imparidentia</taxon>
        <taxon>Neoheterodontei</taxon>
        <taxon>Myida</taxon>
        <taxon>Dreissenoidea</taxon>
        <taxon>Dreissenidae</taxon>
        <taxon>Dreissena</taxon>
    </lineage>
</organism>
<gene>
    <name evidence="1" type="ORF">DPMN_081650</name>
</gene>
<reference evidence="1" key="1">
    <citation type="journal article" date="2019" name="bioRxiv">
        <title>The Genome of the Zebra Mussel, Dreissena polymorpha: A Resource for Invasive Species Research.</title>
        <authorList>
            <person name="McCartney M.A."/>
            <person name="Auch B."/>
            <person name="Kono T."/>
            <person name="Mallez S."/>
            <person name="Zhang Y."/>
            <person name="Obille A."/>
            <person name="Becker A."/>
            <person name="Abrahante J.E."/>
            <person name="Garbe J."/>
            <person name="Badalamenti J.P."/>
            <person name="Herman A."/>
            <person name="Mangelson H."/>
            <person name="Liachko I."/>
            <person name="Sullivan S."/>
            <person name="Sone E.D."/>
            <person name="Koren S."/>
            <person name="Silverstein K.A.T."/>
            <person name="Beckman K.B."/>
            <person name="Gohl D.M."/>
        </authorList>
    </citation>
    <scope>NUCLEOTIDE SEQUENCE</scope>
    <source>
        <strain evidence="1">Duluth1</strain>
        <tissue evidence="1">Whole animal</tissue>
    </source>
</reference>
<proteinExistence type="predicted"/>
<dbReference type="Proteomes" id="UP000828390">
    <property type="component" value="Unassembled WGS sequence"/>
</dbReference>
<protein>
    <submittedName>
        <fullName evidence="1">Uncharacterized protein</fullName>
    </submittedName>
</protein>
<comment type="caution">
    <text evidence="1">The sequence shown here is derived from an EMBL/GenBank/DDBJ whole genome shotgun (WGS) entry which is preliminary data.</text>
</comment>
<dbReference type="AlphaFoldDB" id="A0A9D4BG44"/>
<keyword evidence="2" id="KW-1185">Reference proteome</keyword>
<name>A0A9D4BG44_DREPO</name>
<reference evidence="1" key="2">
    <citation type="submission" date="2020-11" db="EMBL/GenBank/DDBJ databases">
        <authorList>
            <person name="McCartney M.A."/>
            <person name="Auch B."/>
            <person name="Kono T."/>
            <person name="Mallez S."/>
            <person name="Becker A."/>
            <person name="Gohl D.M."/>
            <person name="Silverstein K.A.T."/>
            <person name="Koren S."/>
            <person name="Bechman K.B."/>
            <person name="Herman A."/>
            <person name="Abrahante J.E."/>
            <person name="Garbe J."/>
        </authorList>
    </citation>
    <scope>NUCLEOTIDE SEQUENCE</scope>
    <source>
        <strain evidence="1">Duluth1</strain>
        <tissue evidence="1">Whole animal</tissue>
    </source>
</reference>
<dbReference type="EMBL" id="JAIWYP010000016">
    <property type="protein sequence ID" value="KAH3694210.1"/>
    <property type="molecule type" value="Genomic_DNA"/>
</dbReference>
<evidence type="ECO:0000313" key="1">
    <source>
        <dbReference type="EMBL" id="KAH3694210.1"/>
    </source>
</evidence>
<sequence length="123" mass="13880">MTKSRIRGGSRTFKKTSTEQAQKWTLWKQLDDLDYFDILAHSKQQIHEILTSLTSQLELGLPVNKGKSKLLKTNTSNDKIITVQHLALNEKLRFNHLGIILDNHGGTDADVRTASVKHDTSAE</sequence>
<evidence type="ECO:0000313" key="2">
    <source>
        <dbReference type="Proteomes" id="UP000828390"/>
    </source>
</evidence>
<accession>A0A9D4BG44</accession>